<evidence type="ECO:0000313" key="4">
    <source>
        <dbReference type="EMBL" id="SNV00388.1"/>
    </source>
</evidence>
<dbReference type="InterPro" id="IPR003439">
    <property type="entry name" value="ABC_transporter-like_ATP-bd"/>
</dbReference>
<name>A0A239TTC4_9FIRM</name>
<dbReference type="GeneID" id="78507305"/>
<dbReference type="EMBL" id="LT906446">
    <property type="protein sequence ID" value="SNV00388.1"/>
    <property type="molecule type" value="Genomic_DNA"/>
</dbReference>
<dbReference type="Pfam" id="PF00005">
    <property type="entry name" value="ABC_tran"/>
    <property type="match status" value="1"/>
</dbReference>
<evidence type="ECO:0000256" key="2">
    <source>
        <dbReference type="ARBA" id="ARBA00022840"/>
    </source>
</evidence>
<dbReference type="AlphaFoldDB" id="A0A239TTC4"/>
<dbReference type="CDD" id="cd03230">
    <property type="entry name" value="ABC_DR_subfamily_A"/>
    <property type="match status" value="1"/>
</dbReference>
<dbReference type="InterPro" id="IPR027417">
    <property type="entry name" value="P-loop_NTPase"/>
</dbReference>
<keyword evidence="5" id="KW-1185">Reference proteome</keyword>
<sequence length="235" mass="26367">MIEINNISKNFGQVRALSNCSLKIADKAMMIIAGGDGAGKTTLLKSIIGLIIPDRGQVLINGQLPKTQKKYFGYMAQQFSWYKNLSVDENMILSATLYGMNKDEAKENCARILKFVGLYQFKKRLAGKLSGGMKQKLALAAALVHEPKFLLLDEPSTGVDPVSRQELWELFQQVNEQGTTVIITTPYFDEVNYCREIILMNNGRILINSSLADLQKQNKGFNLEDIYFKLTEKGE</sequence>
<dbReference type="PROSITE" id="PS00211">
    <property type="entry name" value="ABC_TRANSPORTER_1"/>
    <property type="match status" value="1"/>
</dbReference>
<dbReference type="GO" id="GO:0016887">
    <property type="term" value="F:ATP hydrolysis activity"/>
    <property type="evidence" value="ECO:0007669"/>
    <property type="project" value="InterPro"/>
</dbReference>
<evidence type="ECO:0000256" key="1">
    <source>
        <dbReference type="ARBA" id="ARBA00022741"/>
    </source>
</evidence>
<dbReference type="Proteomes" id="UP000215383">
    <property type="component" value="Chromosome 1"/>
</dbReference>
<protein>
    <submittedName>
        <fullName evidence="4">Uncharacterized ABC transporter ATP-binding protein YbhF</fullName>
    </submittedName>
</protein>
<dbReference type="SUPFAM" id="SSF52540">
    <property type="entry name" value="P-loop containing nucleoside triphosphate hydrolases"/>
    <property type="match status" value="1"/>
</dbReference>
<dbReference type="PANTHER" id="PTHR43038">
    <property type="entry name" value="ATP-BINDING CASSETTE, SUB-FAMILY H, MEMBER 1"/>
    <property type="match status" value="1"/>
</dbReference>
<dbReference type="Gene3D" id="3.40.50.300">
    <property type="entry name" value="P-loop containing nucleotide triphosphate hydrolases"/>
    <property type="match status" value="1"/>
</dbReference>
<dbReference type="PROSITE" id="PS50893">
    <property type="entry name" value="ABC_TRANSPORTER_2"/>
    <property type="match status" value="1"/>
</dbReference>
<organism evidence="4 5">
    <name type="scientific">Megamonas hypermegale</name>
    <dbReference type="NCBI Taxonomy" id="158847"/>
    <lineage>
        <taxon>Bacteria</taxon>
        <taxon>Bacillati</taxon>
        <taxon>Bacillota</taxon>
        <taxon>Negativicutes</taxon>
        <taxon>Selenomonadales</taxon>
        <taxon>Selenomonadaceae</taxon>
        <taxon>Megamonas</taxon>
    </lineage>
</organism>
<accession>A0A239TTC4</accession>
<reference evidence="4 5" key="1">
    <citation type="submission" date="2017-06" db="EMBL/GenBank/DDBJ databases">
        <authorList>
            <consortium name="Pathogen Informatics"/>
        </authorList>
    </citation>
    <scope>NUCLEOTIDE SEQUENCE [LARGE SCALE GENOMIC DNA]</scope>
    <source>
        <strain evidence="4 5">NCTC10570</strain>
    </source>
</reference>
<dbReference type="GO" id="GO:0005524">
    <property type="term" value="F:ATP binding"/>
    <property type="evidence" value="ECO:0007669"/>
    <property type="project" value="UniProtKB-KW"/>
</dbReference>
<dbReference type="PANTHER" id="PTHR43038:SF3">
    <property type="entry name" value="ABC TRANSPORTER G FAMILY MEMBER 20 ISOFORM X1"/>
    <property type="match status" value="1"/>
</dbReference>
<evidence type="ECO:0000313" key="5">
    <source>
        <dbReference type="Proteomes" id="UP000215383"/>
    </source>
</evidence>
<dbReference type="InterPro" id="IPR017871">
    <property type="entry name" value="ABC_transporter-like_CS"/>
</dbReference>
<keyword evidence="2 4" id="KW-0067">ATP-binding</keyword>
<dbReference type="eggNOG" id="COG1131">
    <property type="taxonomic scope" value="Bacteria"/>
</dbReference>
<dbReference type="OrthoDB" id="9804819at2"/>
<dbReference type="InterPro" id="IPR003593">
    <property type="entry name" value="AAA+_ATPase"/>
</dbReference>
<keyword evidence="1" id="KW-0547">Nucleotide-binding</keyword>
<evidence type="ECO:0000259" key="3">
    <source>
        <dbReference type="PROSITE" id="PS50893"/>
    </source>
</evidence>
<dbReference type="SMART" id="SM00382">
    <property type="entry name" value="AAA"/>
    <property type="match status" value="1"/>
</dbReference>
<feature type="domain" description="ABC transporter" evidence="3">
    <location>
        <begin position="2"/>
        <end position="227"/>
    </location>
</feature>
<dbReference type="RefSeq" id="WP_051177591.1">
    <property type="nucleotide sequence ID" value="NZ_CASFMS010000003.1"/>
</dbReference>
<proteinExistence type="predicted"/>
<gene>
    <name evidence="4" type="primary">ybhF_4</name>
    <name evidence="4" type="ORF">SAMEA4364220_01303</name>
</gene>